<accession>A0A0A8ZGR8</accession>
<proteinExistence type="predicted"/>
<name>A0A0A8ZGR8_ARUDO</name>
<reference evidence="1" key="1">
    <citation type="submission" date="2014-09" db="EMBL/GenBank/DDBJ databases">
        <authorList>
            <person name="Magalhaes I.L.F."/>
            <person name="Oliveira U."/>
            <person name="Santos F.R."/>
            <person name="Vidigal T.H.D.A."/>
            <person name="Brescovit A.D."/>
            <person name="Santos A.J."/>
        </authorList>
    </citation>
    <scope>NUCLEOTIDE SEQUENCE</scope>
    <source>
        <tissue evidence="1">Shoot tissue taken approximately 20 cm above the soil surface</tissue>
    </source>
</reference>
<evidence type="ECO:0000313" key="1">
    <source>
        <dbReference type="EMBL" id="JAD34047.1"/>
    </source>
</evidence>
<dbReference type="EMBL" id="GBRH01263848">
    <property type="protein sequence ID" value="JAD34047.1"/>
    <property type="molecule type" value="Transcribed_RNA"/>
</dbReference>
<organism evidence="1">
    <name type="scientific">Arundo donax</name>
    <name type="common">Giant reed</name>
    <name type="synonym">Donax arundinaceus</name>
    <dbReference type="NCBI Taxonomy" id="35708"/>
    <lineage>
        <taxon>Eukaryota</taxon>
        <taxon>Viridiplantae</taxon>
        <taxon>Streptophyta</taxon>
        <taxon>Embryophyta</taxon>
        <taxon>Tracheophyta</taxon>
        <taxon>Spermatophyta</taxon>
        <taxon>Magnoliopsida</taxon>
        <taxon>Liliopsida</taxon>
        <taxon>Poales</taxon>
        <taxon>Poaceae</taxon>
        <taxon>PACMAD clade</taxon>
        <taxon>Arundinoideae</taxon>
        <taxon>Arundineae</taxon>
        <taxon>Arundo</taxon>
    </lineage>
</organism>
<protein>
    <submittedName>
        <fullName evidence="1">Uncharacterized protein</fullName>
    </submittedName>
</protein>
<sequence>MISSINLQCAMWLMEYELAVFLFRNE</sequence>
<reference evidence="1" key="2">
    <citation type="journal article" date="2015" name="Data Brief">
        <title>Shoot transcriptome of the giant reed, Arundo donax.</title>
        <authorList>
            <person name="Barrero R.A."/>
            <person name="Guerrero F.D."/>
            <person name="Moolhuijzen P."/>
            <person name="Goolsby J.A."/>
            <person name="Tidwell J."/>
            <person name="Bellgard S.E."/>
            <person name="Bellgard M.I."/>
        </authorList>
    </citation>
    <scope>NUCLEOTIDE SEQUENCE</scope>
    <source>
        <tissue evidence="1">Shoot tissue taken approximately 20 cm above the soil surface</tissue>
    </source>
</reference>
<dbReference type="AlphaFoldDB" id="A0A0A8ZGR8"/>